<dbReference type="Pfam" id="PF02653">
    <property type="entry name" value="BPD_transp_2"/>
    <property type="match status" value="1"/>
</dbReference>
<evidence type="ECO:0000256" key="2">
    <source>
        <dbReference type="ARBA" id="ARBA00022448"/>
    </source>
</evidence>
<feature type="transmembrane region" description="Helical" evidence="9">
    <location>
        <begin position="187"/>
        <end position="210"/>
    </location>
</feature>
<dbReference type="GO" id="GO:0022857">
    <property type="term" value="F:transmembrane transporter activity"/>
    <property type="evidence" value="ECO:0007669"/>
    <property type="project" value="InterPro"/>
</dbReference>
<proteinExistence type="inferred from homology"/>
<feature type="transmembrane region" description="Helical" evidence="9">
    <location>
        <begin position="93"/>
        <end position="112"/>
    </location>
</feature>
<organism evidence="10 11">
    <name type="scientific">Koleobacter methoxysyntrophicus</name>
    <dbReference type="NCBI Taxonomy" id="2751313"/>
    <lineage>
        <taxon>Bacteria</taxon>
        <taxon>Bacillati</taxon>
        <taxon>Bacillota</taxon>
        <taxon>Clostridia</taxon>
        <taxon>Koleobacterales</taxon>
        <taxon>Koleobacteraceae</taxon>
        <taxon>Koleobacter</taxon>
    </lineage>
</organism>
<keyword evidence="7 9" id="KW-0472">Membrane</keyword>
<dbReference type="InterPro" id="IPR052157">
    <property type="entry name" value="BCAA_transport_permease"/>
</dbReference>
<dbReference type="GO" id="GO:0005886">
    <property type="term" value="C:plasma membrane"/>
    <property type="evidence" value="ECO:0007669"/>
    <property type="project" value="UniProtKB-SubCell"/>
</dbReference>
<evidence type="ECO:0000256" key="3">
    <source>
        <dbReference type="ARBA" id="ARBA00022475"/>
    </source>
</evidence>
<dbReference type="EMBL" id="CP059066">
    <property type="protein sequence ID" value="QSQ07805.1"/>
    <property type="molecule type" value="Genomic_DNA"/>
</dbReference>
<feature type="transmembrane region" description="Helical" evidence="9">
    <location>
        <begin position="222"/>
        <end position="249"/>
    </location>
</feature>
<dbReference type="PANTHER" id="PTHR11795">
    <property type="entry name" value="BRANCHED-CHAIN AMINO ACID TRANSPORT SYSTEM PERMEASE PROTEIN LIVH"/>
    <property type="match status" value="1"/>
</dbReference>
<sequence>MLLQVIASGILMGFIYALVAVGLTLVWGVMDIINFAHGEFLMLSMYTAFWMYSLFSIDPLLSLPVATALIFLMGFITYKIIIKRVIDAPGLTALLATFGLSLFLRNMAQFLWSPNYRFINETIVGDKKLVLGPIVLGMPQVVASVGSILMTTAVFYFITKTRTGRAIQATALDKDTARLMGINTEKIYAVTFGIAGACVGVAGALMSTFFPTHPESGALYSLLAFVIVALGGFGNIMGALYGGIIIGLAEALGGFYLGTQFKYAVVFLIYLIVIQVRPKGLFGW</sequence>
<keyword evidence="4 9" id="KW-0812">Transmembrane</keyword>
<feature type="transmembrane region" description="Helical" evidence="9">
    <location>
        <begin position="6"/>
        <end position="28"/>
    </location>
</feature>
<evidence type="ECO:0000313" key="11">
    <source>
        <dbReference type="Proteomes" id="UP000662904"/>
    </source>
</evidence>
<dbReference type="Proteomes" id="UP000662904">
    <property type="component" value="Chromosome"/>
</dbReference>
<name>A0A8A0RHT4_9FIRM</name>
<feature type="transmembrane region" description="Helical" evidence="9">
    <location>
        <begin position="63"/>
        <end position="81"/>
    </location>
</feature>
<keyword evidence="5" id="KW-0029">Amino-acid transport</keyword>
<dbReference type="PANTHER" id="PTHR11795:SF445">
    <property type="entry name" value="AMINO ACID ABC TRANSPORTER PERMEASE PROTEIN"/>
    <property type="match status" value="1"/>
</dbReference>
<dbReference type="GO" id="GO:0006865">
    <property type="term" value="P:amino acid transport"/>
    <property type="evidence" value="ECO:0007669"/>
    <property type="project" value="UniProtKB-KW"/>
</dbReference>
<protein>
    <submittedName>
        <fullName evidence="10">High-affinity branched-chain amino acid transport system permease protein LivH</fullName>
    </submittedName>
</protein>
<feature type="transmembrane region" description="Helical" evidence="9">
    <location>
        <begin position="40"/>
        <end position="57"/>
    </location>
</feature>
<dbReference type="InterPro" id="IPR001851">
    <property type="entry name" value="ABC_transp_permease"/>
</dbReference>
<evidence type="ECO:0000256" key="9">
    <source>
        <dbReference type="SAM" id="Phobius"/>
    </source>
</evidence>
<comment type="similarity">
    <text evidence="8">Belongs to the binding-protein-dependent transport system permease family. LivHM subfamily.</text>
</comment>
<keyword evidence="3" id="KW-1003">Cell membrane</keyword>
<gene>
    <name evidence="10" type="primary">livH_2</name>
    <name evidence="10" type="ORF">H0A61_00122</name>
</gene>
<dbReference type="CDD" id="cd06582">
    <property type="entry name" value="TM_PBP1_LivH_like"/>
    <property type="match status" value="1"/>
</dbReference>
<evidence type="ECO:0000256" key="1">
    <source>
        <dbReference type="ARBA" id="ARBA00004651"/>
    </source>
</evidence>
<evidence type="ECO:0000313" key="10">
    <source>
        <dbReference type="EMBL" id="QSQ07805.1"/>
    </source>
</evidence>
<feature type="transmembrane region" description="Helical" evidence="9">
    <location>
        <begin position="261"/>
        <end position="278"/>
    </location>
</feature>
<evidence type="ECO:0000256" key="4">
    <source>
        <dbReference type="ARBA" id="ARBA00022692"/>
    </source>
</evidence>
<reference evidence="10" key="1">
    <citation type="submission" date="2020-07" db="EMBL/GenBank/DDBJ databases">
        <title>Koleobacter methoxysyntrophicus gen. nov., sp. nov., a novel anaerobic bacterium isolated from deep subsurface oil field and proposal of Koleobacterales ord. nov. in the phylum Firmicutes.</title>
        <authorList>
            <person name="Sakamoto S."/>
            <person name="Tamaki H."/>
        </authorList>
    </citation>
    <scope>NUCLEOTIDE SEQUENCE</scope>
    <source>
        <strain evidence="10">NRmbB1</strain>
    </source>
</reference>
<evidence type="ECO:0000256" key="8">
    <source>
        <dbReference type="ARBA" id="ARBA00037998"/>
    </source>
</evidence>
<comment type="subcellular location">
    <subcellularLocation>
        <location evidence="1">Cell membrane</location>
        <topology evidence="1">Multi-pass membrane protein</topology>
    </subcellularLocation>
</comment>
<accession>A0A8A0RHT4</accession>
<feature type="transmembrane region" description="Helical" evidence="9">
    <location>
        <begin position="132"/>
        <end position="158"/>
    </location>
</feature>
<evidence type="ECO:0000256" key="6">
    <source>
        <dbReference type="ARBA" id="ARBA00022989"/>
    </source>
</evidence>
<dbReference type="AlphaFoldDB" id="A0A8A0RHT4"/>
<keyword evidence="11" id="KW-1185">Reference proteome</keyword>
<dbReference type="KEGG" id="kme:H0A61_00122"/>
<dbReference type="RefSeq" id="WP_206708056.1">
    <property type="nucleotide sequence ID" value="NZ_CP059066.1"/>
</dbReference>
<keyword evidence="2" id="KW-0813">Transport</keyword>
<keyword evidence="6 9" id="KW-1133">Transmembrane helix</keyword>
<evidence type="ECO:0000256" key="7">
    <source>
        <dbReference type="ARBA" id="ARBA00023136"/>
    </source>
</evidence>
<evidence type="ECO:0000256" key="5">
    <source>
        <dbReference type="ARBA" id="ARBA00022970"/>
    </source>
</evidence>